<evidence type="ECO:0000313" key="1">
    <source>
        <dbReference type="EMBL" id="GAG10448.1"/>
    </source>
</evidence>
<comment type="caution">
    <text evidence="1">The sequence shown here is derived from an EMBL/GenBank/DDBJ whole genome shotgun (WGS) entry which is preliminary data.</text>
</comment>
<protein>
    <submittedName>
        <fullName evidence="1">Uncharacterized protein</fullName>
    </submittedName>
</protein>
<reference evidence="1" key="1">
    <citation type="journal article" date="2014" name="Front. Microbiol.">
        <title>High frequency of phylogenetically diverse reductive dehalogenase-homologous genes in deep subseafloor sedimentary metagenomes.</title>
        <authorList>
            <person name="Kawai M."/>
            <person name="Futagami T."/>
            <person name="Toyoda A."/>
            <person name="Takaki Y."/>
            <person name="Nishi S."/>
            <person name="Hori S."/>
            <person name="Arai W."/>
            <person name="Tsubouchi T."/>
            <person name="Morono Y."/>
            <person name="Uchiyama I."/>
            <person name="Ito T."/>
            <person name="Fujiyama A."/>
            <person name="Inagaki F."/>
            <person name="Takami H."/>
        </authorList>
    </citation>
    <scope>NUCLEOTIDE SEQUENCE</scope>
    <source>
        <strain evidence="1">Expedition CK06-06</strain>
    </source>
</reference>
<dbReference type="AlphaFoldDB" id="X0VDB4"/>
<accession>X0VDB4</accession>
<sequence length="40" mass="4619">LLLKLSYTSWNFAFFLPNLAAGWQDEQGFSFKFGCPFLLT</sequence>
<name>X0VDB4_9ZZZZ</name>
<proteinExistence type="predicted"/>
<organism evidence="1">
    <name type="scientific">marine sediment metagenome</name>
    <dbReference type="NCBI Taxonomy" id="412755"/>
    <lineage>
        <taxon>unclassified sequences</taxon>
        <taxon>metagenomes</taxon>
        <taxon>ecological metagenomes</taxon>
    </lineage>
</organism>
<dbReference type="EMBL" id="BARS01025981">
    <property type="protein sequence ID" value="GAG10448.1"/>
    <property type="molecule type" value="Genomic_DNA"/>
</dbReference>
<gene>
    <name evidence="1" type="ORF">S01H1_40994</name>
</gene>
<feature type="non-terminal residue" evidence="1">
    <location>
        <position position="1"/>
    </location>
</feature>